<gene>
    <name evidence="2" type="ordered locus">Deipe_0643</name>
</gene>
<organism evidence="2 3">
    <name type="scientific">Deinococcus peraridilitoris (strain DSM 19664 / LMG 22246 / CIP 109416 / KR-200)</name>
    <dbReference type="NCBI Taxonomy" id="937777"/>
    <lineage>
        <taxon>Bacteria</taxon>
        <taxon>Thermotogati</taxon>
        <taxon>Deinococcota</taxon>
        <taxon>Deinococci</taxon>
        <taxon>Deinococcales</taxon>
        <taxon>Deinococcaceae</taxon>
        <taxon>Deinococcus</taxon>
    </lineage>
</organism>
<sequence>MQRSDSITKLAPALVKAQGQLQVAIKDSTNPAFRSKYADLGAVWDACRNALQDNRLSVLQLPYRSEAGCAALETVLLHESGEYISSISETRLVKDDPQGYGSAITYLRRYALSAMLGIVADDDDGNAASGYTPGPQRQVMPSRPFGKARTAGIGNETASKLQSNMALWLRDTPHAAKPAQQYAGEVLGREVGDLADLSPEDAARVRDTAKAESKAS</sequence>
<accession>K9ZXD3</accession>
<dbReference type="HOGENOM" id="CLU_102104_1_0_0"/>
<dbReference type="STRING" id="937777.Deipe_0643"/>
<dbReference type="eggNOG" id="ENOG5032RPD">
    <property type="taxonomic scope" value="Bacteria"/>
</dbReference>
<reference evidence="3" key="1">
    <citation type="submission" date="2012-03" db="EMBL/GenBank/DDBJ databases">
        <title>Complete sequence of chromosome of Deinococcus peraridilitoris DSM 19664.</title>
        <authorList>
            <person name="Lucas S."/>
            <person name="Copeland A."/>
            <person name="Lapidus A."/>
            <person name="Glavina del Rio T."/>
            <person name="Dalin E."/>
            <person name="Tice H."/>
            <person name="Bruce D."/>
            <person name="Goodwin L."/>
            <person name="Pitluck S."/>
            <person name="Peters L."/>
            <person name="Mikhailova N."/>
            <person name="Lu M."/>
            <person name="Kyrpides N."/>
            <person name="Mavromatis K."/>
            <person name="Ivanova N."/>
            <person name="Brettin T."/>
            <person name="Detter J.C."/>
            <person name="Han C."/>
            <person name="Larimer F."/>
            <person name="Land M."/>
            <person name="Hauser L."/>
            <person name="Markowitz V."/>
            <person name="Cheng J.-F."/>
            <person name="Hugenholtz P."/>
            <person name="Woyke T."/>
            <person name="Wu D."/>
            <person name="Pukall R."/>
            <person name="Steenblock K."/>
            <person name="Brambilla E."/>
            <person name="Klenk H.-P."/>
            <person name="Eisen J.A."/>
        </authorList>
    </citation>
    <scope>NUCLEOTIDE SEQUENCE [LARGE SCALE GENOMIC DNA]</scope>
    <source>
        <strain evidence="3">DSM 19664 / LMG 22246 / CIP 109416 / KR-200</strain>
    </source>
</reference>
<dbReference type="EMBL" id="CP003382">
    <property type="protein sequence ID" value="AFZ66231.1"/>
    <property type="molecule type" value="Genomic_DNA"/>
</dbReference>
<keyword evidence="3" id="KW-1185">Reference proteome</keyword>
<dbReference type="Proteomes" id="UP000010467">
    <property type="component" value="Chromosome"/>
</dbReference>
<dbReference type="KEGG" id="dpd:Deipe_0643"/>
<dbReference type="AlphaFoldDB" id="K9ZXD3"/>
<protein>
    <submittedName>
        <fullName evidence="2">ERF superfamily protein</fullName>
    </submittedName>
</protein>
<dbReference type="InterPro" id="IPR007499">
    <property type="entry name" value="ERF_bacteria_virus"/>
</dbReference>
<dbReference type="RefSeq" id="WP_015234541.1">
    <property type="nucleotide sequence ID" value="NC_019793.1"/>
</dbReference>
<name>K9ZXD3_DEIPD</name>
<dbReference type="Pfam" id="PF04404">
    <property type="entry name" value="ERF"/>
    <property type="match status" value="1"/>
</dbReference>
<dbReference type="PATRIC" id="fig|937777.3.peg.648"/>
<evidence type="ECO:0000313" key="2">
    <source>
        <dbReference type="EMBL" id="AFZ66231.1"/>
    </source>
</evidence>
<evidence type="ECO:0000256" key="1">
    <source>
        <dbReference type="SAM" id="MobiDB-lite"/>
    </source>
</evidence>
<proteinExistence type="predicted"/>
<feature type="region of interest" description="Disordered" evidence="1">
    <location>
        <begin position="127"/>
        <end position="147"/>
    </location>
</feature>
<evidence type="ECO:0000313" key="3">
    <source>
        <dbReference type="Proteomes" id="UP000010467"/>
    </source>
</evidence>
<dbReference type="OrthoDB" id="71517at2"/>